<feature type="chain" id="PRO_5041269431" description="BACON domain-containing protein" evidence="1">
    <location>
        <begin position="32"/>
        <end position="667"/>
    </location>
</feature>
<comment type="caution">
    <text evidence="4">The sequence shown here is derived from an EMBL/GenBank/DDBJ whole genome shotgun (WGS) entry which is preliminary data.</text>
</comment>
<dbReference type="InterPro" id="IPR043744">
    <property type="entry name" value="DUF5689"/>
</dbReference>
<dbReference type="EMBL" id="BQOL01000001">
    <property type="protein sequence ID" value="GKI17142.1"/>
    <property type="molecule type" value="Genomic_DNA"/>
</dbReference>
<protein>
    <recommendedName>
        <fullName evidence="6">BACON domain-containing protein</fullName>
    </recommendedName>
</protein>
<reference evidence="4" key="1">
    <citation type="submission" date="2022-01" db="EMBL/GenBank/DDBJ databases">
        <title>Novel bile acid biosynthetic pathways are enriched in the microbiome of centenarians.</title>
        <authorList>
            <person name="Sato Y."/>
            <person name="Atarashi K."/>
            <person name="Plichta R.D."/>
            <person name="Arai Y."/>
            <person name="Sasajima S."/>
            <person name="Kearney M.S."/>
            <person name="Suda W."/>
            <person name="Takeshita K."/>
            <person name="Sasaki T."/>
            <person name="Okamoto S."/>
            <person name="Skelly N.A."/>
            <person name="Okamura Y."/>
            <person name="Vlamakis H."/>
            <person name="Li Y."/>
            <person name="Tanoue T."/>
            <person name="Takei H."/>
            <person name="Nittono H."/>
            <person name="Narushima S."/>
            <person name="Irie J."/>
            <person name="Itoh H."/>
            <person name="Moriya K."/>
            <person name="Sugiura Y."/>
            <person name="Suematsu M."/>
            <person name="Moritoki N."/>
            <person name="Shibata S."/>
            <person name="Littman R.D."/>
            <person name="Fischbach A.M."/>
            <person name="Uwamino Y."/>
            <person name="Inoue T."/>
            <person name="Honda A."/>
            <person name="Hattori M."/>
            <person name="Murai T."/>
            <person name="Xavier J.R."/>
            <person name="Hirose N."/>
            <person name="Honda K."/>
        </authorList>
    </citation>
    <scope>NUCLEOTIDE SEQUENCE</scope>
    <source>
        <strain evidence="4">CE91-St16</strain>
    </source>
</reference>
<dbReference type="PROSITE" id="PS51257">
    <property type="entry name" value="PROKAR_LIPOPROTEIN"/>
    <property type="match status" value="1"/>
</dbReference>
<dbReference type="InterPro" id="IPR024361">
    <property type="entry name" value="BACON"/>
</dbReference>
<dbReference type="Pfam" id="PF18942">
    <property type="entry name" value="DUF5689"/>
    <property type="match status" value="1"/>
</dbReference>
<feature type="domain" description="BACON" evidence="2">
    <location>
        <begin position="174"/>
        <end position="227"/>
    </location>
</feature>
<dbReference type="InterPro" id="IPR013783">
    <property type="entry name" value="Ig-like_fold"/>
</dbReference>
<evidence type="ECO:0000256" key="1">
    <source>
        <dbReference type="SAM" id="SignalP"/>
    </source>
</evidence>
<evidence type="ECO:0008006" key="6">
    <source>
        <dbReference type="Google" id="ProtNLM"/>
    </source>
</evidence>
<dbReference type="Gene3D" id="2.60.40.10">
    <property type="entry name" value="Immunoglobulins"/>
    <property type="match status" value="2"/>
</dbReference>
<feature type="signal peptide" evidence="1">
    <location>
        <begin position="1"/>
        <end position="31"/>
    </location>
</feature>
<evidence type="ECO:0000313" key="5">
    <source>
        <dbReference type="Proteomes" id="UP001055105"/>
    </source>
</evidence>
<dbReference type="Proteomes" id="UP001055105">
    <property type="component" value="Unassembled WGS sequence"/>
</dbReference>
<accession>A0AA37NPY9</accession>
<organism evidence="4 5">
    <name type="scientific">Alistipes finegoldii</name>
    <dbReference type="NCBI Taxonomy" id="214856"/>
    <lineage>
        <taxon>Bacteria</taxon>
        <taxon>Pseudomonadati</taxon>
        <taxon>Bacteroidota</taxon>
        <taxon>Bacteroidia</taxon>
        <taxon>Bacteroidales</taxon>
        <taxon>Rikenellaceae</taxon>
        <taxon>Alistipes</taxon>
    </lineage>
</organism>
<gene>
    <name evidence="4" type="ORF">CE91St16_00500</name>
</gene>
<sequence length="667" mass="73551">MKIKQFISGRWPGLKALALCAMAATAFVACKDDETDVVQDPHITLSEDAFLYNAAGETHSFTVYSNIDWKVEMADTSQTWVNIWPKEGSDDGVFAVKVSKQPAKDPVLREARFRVVGKHEHDNIIQEITISQRDVDPALKLGVTTTPPKVVINSNGEEKYSVGVTCNVEWTAKVGDSGEGWITIDEISDNEIKFSVPKYAGTVPRTGRIEFNATTERMATVELIVYQSIPLDIGENAELKTIAEVYEKLGGLQGTVRENVKIQGTVISDRVSGNCPNPAAFFVQDASGRAIQFRVQEGSHSLQLNSLVTIPLMNTQSVIDDDGQPYITISTERIRDVITTGGAPIEPKVMESTQGLTDEMLGTLVTIRNLQFVFPHGTYYNANEGSIYGGGRPTDLAQLLLDRDGNTISHYVYGGTSVETGAMFKHYELLTDDPMLDITGILIKVENEWAIRMRNINDRDKLTEARRYVPVTEFYWPETLPDKEILVPKVGTGQLFVNFAPKAVIAQSTTFRLYSGAAYVRVDASVNGTEKGYYSANCGGWGAQSNDTYTPTQKAWYFETSTAGISDDLYVCFCTTSSQSGPGPFSIEWAAAEAGPWTFVTDYKAGNWEVIPGPKNFAFKLPDGCKNQSSLWLRFRVNSDERVDGKAANSATGTNRMIYTSLKKKVN</sequence>
<feature type="domain" description="DUF5689" evidence="3">
    <location>
        <begin position="239"/>
        <end position="458"/>
    </location>
</feature>
<proteinExistence type="predicted"/>
<dbReference type="Pfam" id="PF13004">
    <property type="entry name" value="BACON"/>
    <property type="match status" value="1"/>
</dbReference>
<dbReference type="CDD" id="cd14948">
    <property type="entry name" value="BACON"/>
    <property type="match status" value="2"/>
</dbReference>
<dbReference type="RefSeq" id="WP_009597981.1">
    <property type="nucleotide sequence ID" value="NZ_AP025581.1"/>
</dbReference>
<name>A0AA37NPY9_9BACT</name>
<keyword evidence="1" id="KW-0732">Signal</keyword>
<evidence type="ECO:0000313" key="4">
    <source>
        <dbReference type="EMBL" id="GKI17142.1"/>
    </source>
</evidence>
<dbReference type="AlphaFoldDB" id="A0AA37NPY9"/>
<evidence type="ECO:0000259" key="2">
    <source>
        <dbReference type="Pfam" id="PF13004"/>
    </source>
</evidence>
<evidence type="ECO:0000259" key="3">
    <source>
        <dbReference type="Pfam" id="PF18942"/>
    </source>
</evidence>